<dbReference type="InterPro" id="IPR010982">
    <property type="entry name" value="Lambda_DNA-bd_dom_sf"/>
</dbReference>
<dbReference type="AlphaFoldDB" id="A0A5R8P912"/>
<dbReference type="CDD" id="cd00093">
    <property type="entry name" value="HTH_XRE"/>
    <property type="match status" value="1"/>
</dbReference>
<dbReference type="PROSITE" id="PS50943">
    <property type="entry name" value="HTH_CROC1"/>
    <property type="match status" value="1"/>
</dbReference>
<name>A0A5R8P912_9NOCA</name>
<dbReference type="RefSeq" id="WP_138457951.1">
    <property type="nucleotide sequence ID" value="NZ_VBUU01000029.1"/>
</dbReference>
<feature type="region of interest" description="Disordered" evidence="1">
    <location>
        <begin position="1"/>
        <end position="22"/>
    </location>
</feature>
<protein>
    <submittedName>
        <fullName evidence="3">Helix-turn-helix domain-containing protein</fullName>
    </submittedName>
</protein>
<proteinExistence type="predicted"/>
<dbReference type="SMART" id="SM00530">
    <property type="entry name" value="HTH_XRE"/>
    <property type="match status" value="1"/>
</dbReference>
<organism evidence="3 4">
    <name type="scientific">Nocardia cyriacigeorgica</name>
    <dbReference type="NCBI Taxonomy" id="135487"/>
    <lineage>
        <taxon>Bacteria</taxon>
        <taxon>Bacillati</taxon>
        <taxon>Actinomycetota</taxon>
        <taxon>Actinomycetes</taxon>
        <taxon>Mycobacteriales</taxon>
        <taxon>Nocardiaceae</taxon>
        <taxon>Nocardia</taxon>
    </lineage>
</organism>
<evidence type="ECO:0000256" key="1">
    <source>
        <dbReference type="SAM" id="MobiDB-lite"/>
    </source>
</evidence>
<dbReference type="InterPro" id="IPR043917">
    <property type="entry name" value="DUF5753"/>
</dbReference>
<dbReference type="Proteomes" id="UP000308349">
    <property type="component" value="Unassembled WGS sequence"/>
</dbReference>
<sequence>MHRGADGHRDTPGRQTAHPRSLITRPLFRPADNWLRSADVSNGQQARAELGARLRELRRGAGLTGRELARLADWDTSRVSRYELGRQMPSEADIRTWCALTDAALQIPDLIASARNIDAAHLEWKRMNSRRLQHRTEKVEAAASVIRGFDSSLVPGLLQTREYATEILRICIEFVGSPEDLDAAVDQRLTRQKSVRQKRRHTHLILAEQAFYTRVGDSSIMTRQLEYLHECTHTPGITLAVIPRTASFIGPAISFFMYDSNEVSIETTSSTLAITQPSEIALYEKIFHRLAVQSLFGAQARELIDAAIAHYNHSDSPD</sequence>
<dbReference type="InterPro" id="IPR001387">
    <property type="entry name" value="Cro/C1-type_HTH"/>
</dbReference>
<gene>
    <name evidence="3" type="ORF">FEK35_23105</name>
</gene>
<dbReference type="Pfam" id="PF19054">
    <property type="entry name" value="DUF5753"/>
    <property type="match status" value="1"/>
</dbReference>
<reference evidence="3 4" key="1">
    <citation type="submission" date="2019-05" db="EMBL/GenBank/DDBJ databases">
        <title>Genomes sequences of two Nocardia cyriacigeorgica environmental isolates, type strains Nocardia asteroides ATCC 19247 and Nocardia cyriacigeorgica DSM 44484.</title>
        <authorList>
            <person name="Vautrin F."/>
            <person name="Bergeron E."/>
            <person name="Dubost A."/>
            <person name="Abrouk D."/>
            <person name="Rodriguez Nava V."/>
            <person name="Pujic P."/>
        </authorList>
    </citation>
    <scope>NUCLEOTIDE SEQUENCE [LARGE SCALE GENOMIC DNA]</scope>
    <source>
        <strain evidence="3 4">EML 1456</strain>
    </source>
</reference>
<feature type="compositionally biased region" description="Basic and acidic residues" evidence="1">
    <location>
        <begin position="1"/>
        <end position="12"/>
    </location>
</feature>
<feature type="domain" description="HTH cro/C1-type" evidence="2">
    <location>
        <begin position="54"/>
        <end position="90"/>
    </location>
</feature>
<dbReference type="EMBL" id="VBUU01000029">
    <property type="protein sequence ID" value="TLG01752.1"/>
    <property type="molecule type" value="Genomic_DNA"/>
</dbReference>
<evidence type="ECO:0000313" key="4">
    <source>
        <dbReference type="Proteomes" id="UP000308349"/>
    </source>
</evidence>
<dbReference type="SUPFAM" id="SSF47413">
    <property type="entry name" value="lambda repressor-like DNA-binding domains"/>
    <property type="match status" value="1"/>
</dbReference>
<dbReference type="OrthoDB" id="4534176at2"/>
<dbReference type="Pfam" id="PF13560">
    <property type="entry name" value="HTH_31"/>
    <property type="match status" value="1"/>
</dbReference>
<dbReference type="GO" id="GO:0003677">
    <property type="term" value="F:DNA binding"/>
    <property type="evidence" value="ECO:0007669"/>
    <property type="project" value="InterPro"/>
</dbReference>
<accession>A0A5R8P912</accession>
<evidence type="ECO:0000259" key="2">
    <source>
        <dbReference type="PROSITE" id="PS50943"/>
    </source>
</evidence>
<comment type="caution">
    <text evidence="3">The sequence shown here is derived from an EMBL/GenBank/DDBJ whole genome shotgun (WGS) entry which is preliminary data.</text>
</comment>
<evidence type="ECO:0000313" key="3">
    <source>
        <dbReference type="EMBL" id="TLG01752.1"/>
    </source>
</evidence>
<dbReference type="Gene3D" id="1.10.260.40">
    <property type="entry name" value="lambda repressor-like DNA-binding domains"/>
    <property type="match status" value="1"/>
</dbReference>